<proteinExistence type="inferred from homology"/>
<evidence type="ECO:0000256" key="1">
    <source>
        <dbReference type="ARBA" id="ARBA00004245"/>
    </source>
</evidence>
<keyword evidence="12" id="KW-1185">Reference proteome</keyword>
<sequence>MTLALSSVLSSINSARSQAKRTNYSESLSILSNGALVPLQGALELWEEEISLLSCDPSSSRKVKQLKSRVKKWKRVVREIKDEENLVRKMDKMVSSKTFRKDFHKEESNYHSRKAEHDRHRDPIPTVGDARSAPSDPDVWAPPTAPPPSQQKSAARLPAWANRNNPQNPTPSSRIARPAPSSNRDGTAAGRNSSRDRDRDRDRGRKPSVPSRNKNRSSSSSSRSRNSSQPGANSTPPDAKHAYSQMAKDQGWADVELIEGVERDIVETGVSVSWDDIADLTTPKQLLQEAVVLPLWMPDYFKGIRRPWKGVLMFGPPGTGKTMLAKAVATECQTTFFNVSASTLSSKYRGESEKLVRILFEMARFHGPSTIFFDEIDSIAGSRGGGNEHEASRRVKTELMVQMDGVASAEEKEEEGKSSGGGPSSNTVIVLAATNTPWDLDEALRRRLEKRVYIPLPSQIGRKELFRINMKDCELSEDADLEALSAMTEGYSGADIANVARDAAMMSMRRLMESARKLGLAGHEMQKYLEQRKDDLGGAVTQSDFISALKKVGRSVGDADLDKYEQWFNDFGSA</sequence>
<comment type="similarity">
    <text evidence="8">Belongs to the AAA ATPase family. Katanin p60 subunit A1 subfamily.</text>
</comment>
<organism evidence="11 12">
    <name type="scientific">Triparma retinervis</name>
    <dbReference type="NCBI Taxonomy" id="2557542"/>
    <lineage>
        <taxon>Eukaryota</taxon>
        <taxon>Sar</taxon>
        <taxon>Stramenopiles</taxon>
        <taxon>Ochrophyta</taxon>
        <taxon>Bolidophyceae</taxon>
        <taxon>Parmales</taxon>
        <taxon>Triparmaceae</taxon>
        <taxon>Triparma</taxon>
    </lineage>
</organism>
<keyword evidence="3 8" id="KW-0493">Microtubule</keyword>
<feature type="region of interest" description="Disordered" evidence="9">
    <location>
        <begin position="406"/>
        <end position="426"/>
    </location>
</feature>
<feature type="compositionally biased region" description="Basic and acidic residues" evidence="9">
    <location>
        <begin position="98"/>
        <end position="123"/>
    </location>
</feature>
<dbReference type="InterPro" id="IPR041569">
    <property type="entry name" value="AAA_lid_3"/>
</dbReference>
<dbReference type="EMBL" id="BRXZ01000928">
    <property type="protein sequence ID" value="GMH57674.1"/>
    <property type="molecule type" value="Genomic_DNA"/>
</dbReference>
<evidence type="ECO:0000256" key="8">
    <source>
        <dbReference type="HAMAP-Rule" id="MF_03023"/>
    </source>
</evidence>
<dbReference type="SUPFAM" id="SSF52540">
    <property type="entry name" value="P-loop containing nucleoside triphosphate hydrolases"/>
    <property type="match status" value="1"/>
</dbReference>
<dbReference type="OrthoDB" id="5334845at2759"/>
<accession>A0A9W6ZN26</accession>
<dbReference type="Pfam" id="PF09336">
    <property type="entry name" value="Vps4_C"/>
    <property type="match status" value="1"/>
</dbReference>
<keyword evidence="7 8" id="KW-0413">Isomerase</keyword>
<reference evidence="11" key="1">
    <citation type="submission" date="2022-07" db="EMBL/GenBank/DDBJ databases">
        <title>Genome analysis of Parmales, a sister group of diatoms, reveals the evolutionary specialization of diatoms from phago-mixotrophs to photoautotrophs.</title>
        <authorList>
            <person name="Ban H."/>
            <person name="Sato S."/>
            <person name="Yoshikawa S."/>
            <person name="Kazumasa Y."/>
            <person name="Nakamura Y."/>
            <person name="Ichinomiya M."/>
            <person name="Saitoh K."/>
            <person name="Sato N."/>
            <person name="Blanc-Mathieu R."/>
            <person name="Endo H."/>
            <person name="Kuwata A."/>
            <person name="Ogata H."/>
        </authorList>
    </citation>
    <scope>NUCLEOTIDE SEQUENCE</scope>
</reference>
<feature type="domain" description="AAA+ ATPase" evidence="10">
    <location>
        <begin position="307"/>
        <end position="458"/>
    </location>
</feature>
<dbReference type="GO" id="GO:0008568">
    <property type="term" value="F:microtubule severing ATPase activity"/>
    <property type="evidence" value="ECO:0007669"/>
    <property type="project" value="UniProtKB-EC"/>
</dbReference>
<dbReference type="Gene3D" id="3.40.50.300">
    <property type="entry name" value="P-loop containing nucleotide triphosphate hydrolases"/>
    <property type="match status" value="1"/>
</dbReference>
<dbReference type="AlphaFoldDB" id="A0A9W6ZN26"/>
<dbReference type="PANTHER" id="PTHR23074">
    <property type="entry name" value="AAA DOMAIN-CONTAINING"/>
    <property type="match status" value="1"/>
</dbReference>
<evidence type="ECO:0000313" key="12">
    <source>
        <dbReference type="Proteomes" id="UP001165082"/>
    </source>
</evidence>
<dbReference type="PANTHER" id="PTHR23074:SF19">
    <property type="entry name" value="KATANIN P60 ATPASE-CONTAINING SUBUNIT A1"/>
    <property type="match status" value="1"/>
</dbReference>
<dbReference type="InterPro" id="IPR028596">
    <property type="entry name" value="KATNA1"/>
</dbReference>
<feature type="compositionally biased region" description="Basic and acidic residues" evidence="9">
    <location>
        <begin position="193"/>
        <end position="205"/>
    </location>
</feature>
<feature type="compositionally biased region" description="Low complexity" evidence="9">
    <location>
        <begin position="216"/>
        <end position="228"/>
    </location>
</feature>
<feature type="binding site" evidence="8">
    <location>
        <begin position="315"/>
        <end position="322"/>
    </location>
    <ligand>
        <name>ATP</name>
        <dbReference type="ChEBI" id="CHEBI:30616"/>
    </ligand>
</feature>
<feature type="compositionally biased region" description="Low complexity" evidence="9">
    <location>
        <begin position="170"/>
        <end position="182"/>
    </location>
</feature>
<protein>
    <recommendedName>
        <fullName evidence="8">Katanin p60 ATPase-containing subunit A1</fullName>
        <shortName evidence="8">Katanin p60 subunit A1</shortName>
        <ecNumber evidence="8">5.6.1.1</ecNumber>
    </recommendedName>
    <alternativeName>
        <fullName evidence="8">p60 katanin</fullName>
    </alternativeName>
</protein>
<evidence type="ECO:0000256" key="2">
    <source>
        <dbReference type="ARBA" id="ARBA00022490"/>
    </source>
</evidence>
<evidence type="ECO:0000256" key="3">
    <source>
        <dbReference type="ARBA" id="ARBA00022701"/>
    </source>
</evidence>
<dbReference type="InterPro" id="IPR050304">
    <property type="entry name" value="MT-severing_AAA_ATPase"/>
</dbReference>
<dbReference type="EC" id="5.6.1.1" evidence="8"/>
<gene>
    <name evidence="8" type="primary">KATNA1</name>
    <name evidence="11" type="ORF">TrRE_jg4494</name>
</gene>
<comment type="subcellular location">
    <subcellularLocation>
        <location evidence="1 8">Cytoplasm</location>
        <location evidence="1 8">Cytoskeleton</location>
    </subcellularLocation>
</comment>
<dbReference type="InterPro" id="IPR003960">
    <property type="entry name" value="ATPase_AAA_CS"/>
</dbReference>
<keyword evidence="2 8" id="KW-0963">Cytoplasm</keyword>
<dbReference type="GO" id="GO:0016887">
    <property type="term" value="F:ATP hydrolysis activity"/>
    <property type="evidence" value="ECO:0007669"/>
    <property type="project" value="InterPro"/>
</dbReference>
<comment type="caution">
    <text evidence="11">The sequence shown here is derived from an EMBL/GenBank/DDBJ whole genome shotgun (WGS) entry which is preliminary data.</text>
</comment>
<dbReference type="FunFam" id="3.40.50.300:FF:000159">
    <property type="entry name" value="Katanin p60 ATPase-containing subunit A1"/>
    <property type="match status" value="1"/>
</dbReference>
<dbReference type="GO" id="GO:0051013">
    <property type="term" value="P:microtubule severing"/>
    <property type="evidence" value="ECO:0007669"/>
    <property type="project" value="UniProtKB-UniRule"/>
</dbReference>
<evidence type="ECO:0000256" key="5">
    <source>
        <dbReference type="ARBA" id="ARBA00022840"/>
    </source>
</evidence>
<dbReference type="PROSITE" id="PS00674">
    <property type="entry name" value="AAA"/>
    <property type="match status" value="1"/>
</dbReference>
<dbReference type="GO" id="GO:0005874">
    <property type="term" value="C:microtubule"/>
    <property type="evidence" value="ECO:0007669"/>
    <property type="project" value="UniProtKB-KW"/>
</dbReference>
<comment type="catalytic activity">
    <reaction evidence="8">
        <text>n ATP + n H2O + a microtubule = n ADP + n phosphate + (n+1) alpha/beta tubulin heterodimers.</text>
        <dbReference type="EC" id="5.6.1.1"/>
    </reaction>
</comment>
<dbReference type="HAMAP" id="MF_03023">
    <property type="entry name" value="Katanin_p60_A1"/>
    <property type="match status" value="1"/>
</dbReference>
<dbReference type="GO" id="GO:0005737">
    <property type="term" value="C:cytoplasm"/>
    <property type="evidence" value="ECO:0007669"/>
    <property type="project" value="UniProtKB-UniRule"/>
</dbReference>
<evidence type="ECO:0000256" key="6">
    <source>
        <dbReference type="ARBA" id="ARBA00023212"/>
    </source>
</evidence>
<keyword evidence="5 8" id="KW-0067">ATP-binding</keyword>
<evidence type="ECO:0000313" key="11">
    <source>
        <dbReference type="EMBL" id="GMH57674.1"/>
    </source>
</evidence>
<dbReference type="InterPro" id="IPR003959">
    <property type="entry name" value="ATPase_AAA_core"/>
</dbReference>
<dbReference type="Pfam" id="PF00004">
    <property type="entry name" value="AAA"/>
    <property type="match status" value="1"/>
</dbReference>
<keyword evidence="6 8" id="KW-0206">Cytoskeleton</keyword>
<name>A0A9W6ZN26_9STRA</name>
<dbReference type="GO" id="GO:0008017">
    <property type="term" value="F:microtubule binding"/>
    <property type="evidence" value="ECO:0007669"/>
    <property type="project" value="UniProtKB-UniRule"/>
</dbReference>
<dbReference type="InterPro" id="IPR015415">
    <property type="entry name" value="Spast_Vps4_C"/>
</dbReference>
<dbReference type="Gene3D" id="1.10.8.60">
    <property type="match status" value="1"/>
</dbReference>
<dbReference type="InterPro" id="IPR003593">
    <property type="entry name" value="AAA+_ATPase"/>
</dbReference>
<evidence type="ECO:0000256" key="7">
    <source>
        <dbReference type="ARBA" id="ARBA00023235"/>
    </source>
</evidence>
<dbReference type="SMART" id="SM00382">
    <property type="entry name" value="AAA"/>
    <property type="match status" value="1"/>
</dbReference>
<feature type="region of interest" description="Disordered" evidence="9">
    <location>
        <begin position="98"/>
        <end position="247"/>
    </location>
</feature>
<dbReference type="GO" id="GO:0005524">
    <property type="term" value="F:ATP binding"/>
    <property type="evidence" value="ECO:0007669"/>
    <property type="project" value="UniProtKB-KW"/>
</dbReference>
<keyword evidence="4 8" id="KW-0547">Nucleotide-binding</keyword>
<evidence type="ECO:0000256" key="4">
    <source>
        <dbReference type="ARBA" id="ARBA00022741"/>
    </source>
</evidence>
<dbReference type="Proteomes" id="UP001165082">
    <property type="component" value="Unassembled WGS sequence"/>
</dbReference>
<evidence type="ECO:0000256" key="9">
    <source>
        <dbReference type="SAM" id="MobiDB-lite"/>
    </source>
</evidence>
<dbReference type="Pfam" id="PF17862">
    <property type="entry name" value="AAA_lid_3"/>
    <property type="match status" value="1"/>
</dbReference>
<evidence type="ECO:0000259" key="10">
    <source>
        <dbReference type="SMART" id="SM00382"/>
    </source>
</evidence>
<dbReference type="InterPro" id="IPR027417">
    <property type="entry name" value="P-loop_NTPase"/>
</dbReference>
<comment type="function">
    <text evidence="8">Severs microtubules in an ATP-dependent manner. Microtubule severing may promote rapid reorganization of cellular microtubule arrays.</text>
</comment>